<evidence type="ECO:0000313" key="1">
    <source>
        <dbReference type="EMBL" id="KAJ9113469.1"/>
    </source>
</evidence>
<organism evidence="1 2">
    <name type="scientific">Naganishia cerealis</name>
    <dbReference type="NCBI Taxonomy" id="610337"/>
    <lineage>
        <taxon>Eukaryota</taxon>
        <taxon>Fungi</taxon>
        <taxon>Dikarya</taxon>
        <taxon>Basidiomycota</taxon>
        <taxon>Agaricomycotina</taxon>
        <taxon>Tremellomycetes</taxon>
        <taxon>Filobasidiales</taxon>
        <taxon>Filobasidiaceae</taxon>
        <taxon>Naganishia</taxon>
    </lineage>
</organism>
<sequence length="269" mass="30401">MSELSAQLSAFKNKIRSGPSVPVARRTVPQKPAPADNSNSVKRVADPYDEAAKRQRTTGPAGSRWSTQLHLAVEYIKEQNAPVPVPKLQSYLSFDITPTLLPLLKEVNRIKYNPNNNTLEYTSLHNINTPEALLEFLRTQPTFKGTPVKDLKDGWPGYLQAILDLEEEGKVIVLRTKKENMPRLVWANLGGIIGAIDEDFKERWGKIKLPHPDDMYQSLIDQSIKPTGADPLLLNKKPQQQEKKKKKTRKGKITNTHMKGKLKDYSQMV</sequence>
<accession>A0ACC2WNW9</accession>
<reference evidence="1" key="1">
    <citation type="submission" date="2023-04" db="EMBL/GenBank/DDBJ databases">
        <title>Draft Genome sequencing of Naganishia species isolated from polar environments using Oxford Nanopore Technology.</title>
        <authorList>
            <person name="Leo P."/>
            <person name="Venkateswaran K."/>
        </authorList>
    </citation>
    <scope>NUCLEOTIDE SEQUENCE</scope>
    <source>
        <strain evidence="1">MNA-CCFEE 5261</strain>
    </source>
</reference>
<comment type="caution">
    <text evidence="1">The sequence shown here is derived from an EMBL/GenBank/DDBJ whole genome shotgun (WGS) entry which is preliminary data.</text>
</comment>
<evidence type="ECO:0000313" key="2">
    <source>
        <dbReference type="Proteomes" id="UP001241377"/>
    </source>
</evidence>
<proteinExistence type="predicted"/>
<protein>
    <submittedName>
        <fullName evidence="1">Uncharacterized protein</fullName>
    </submittedName>
</protein>
<dbReference type="Proteomes" id="UP001241377">
    <property type="component" value="Unassembled WGS sequence"/>
</dbReference>
<dbReference type="EMBL" id="JASBWR010000002">
    <property type="protein sequence ID" value="KAJ9113469.1"/>
    <property type="molecule type" value="Genomic_DNA"/>
</dbReference>
<gene>
    <name evidence="1" type="ORF">QFC19_000389</name>
</gene>
<name>A0ACC2WNW9_9TREE</name>
<keyword evidence="2" id="KW-1185">Reference proteome</keyword>